<evidence type="ECO:0000256" key="5">
    <source>
        <dbReference type="HAMAP-Rule" id="MF_00076"/>
    </source>
</evidence>
<dbReference type="NCBIfam" id="NF002114">
    <property type="entry name" value="PRK00951.2-4"/>
    <property type="match status" value="1"/>
</dbReference>
<sequence length="194" mass="21701">MEQVKINRKTSETEIELDLNPFSGTGYTIDTGIPFFDHMLTHIAKHGQMDMVLKAVGDIEVDFHHTVEDVAIVLGQAFDKATTDMTGVTRYGSFTLPMEEVLCTVAVDIRKSPHFEYRVPEVFVGLMGTFDCELVKEFFRALSIFGRMNIHVLVHYGDNKHHISEAIFKCFAKAFAIAASKDGTSNLYSTKGSL</sequence>
<dbReference type="RefSeq" id="WP_274151037.1">
    <property type="nucleotide sequence ID" value="NZ_CP117811.1"/>
</dbReference>
<evidence type="ECO:0000256" key="6">
    <source>
        <dbReference type="RuleBase" id="RU000599"/>
    </source>
</evidence>
<dbReference type="CDD" id="cd07914">
    <property type="entry name" value="IGPD"/>
    <property type="match status" value="1"/>
</dbReference>
<evidence type="ECO:0000256" key="4">
    <source>
        <dbReference type="ARBA" id="ARBA00023239"/>
    </source>
</evidence>
<evidence type="ECO:0000256" key="1">
    <source>
        <dbReference type="ARBA" id="ARBA00005047"/>
    </source>
</evidence>
<organism evidence="7 8">
    <name type="scientific">Lentisphaera profundi</name>
    <dbReference type="NCBI Taxonomy" id="1658616"/>
    <lineage>
        <taxon>Bacteria</taxon>
        <taxon>Pseudomonadati</taxon>
        <taxon>Lentisphaerota</taxon>
        <taxon>Lentisphaeria</taxon>
        <taxon>Lentisphaerales</taxon>
        <taxon>Lentisphaeraceae</taxon>
        <taxon>Lentisphaera</taxon>
    </lineage>
</organism>
<protein>
    <recommendedName>
        <fullName evidence="5 6">Imidazoleglycerol-phosphate dehydratase</fullName>
        <shortName evidence="5">IGPD</shortName>
        <ecNumber evidence="5 6">4.2.1.19</ecNumber>
    </recommendedName>
</protein>
<comment type="subcellular location">
    <subcellularLocation>
        <location evidence="5 6">Cytoplasm</location>
    </subcellularLocation>
</comment>
<dbReference type="InterPro" id="IPR000807">
    <property type="entry name" value="ImidazoleglycerolP_deHydtase"/>
</dbReference>
<keyword evidence="3 5" id="KW-0368">Histidine biosynthesis</keyword>
<dbReference type="Gene3D" id="3.30.230.40">
    <property type="entry name" value="Imidazole glycerol phosphate dehydratase, domain 1"/>
    <property type="match status" value="2"/>
</dbReference>
<dbReference type="InterPro" id="IPR020568">
    <property type="entry name" value="Ribosomal_Su5_D2-typ_SF"/>
</dbReference>
<dbReference type="Pfam" id="PF00475">
    <property type="entry name" value="IGPD"/>
    <property type="match status" value="1"/>
</dbReference>
<dbReference type="PROSITE" id="PS00955">
    <property type="entry name" value="IGP_DEHYDRATASE_2"/>
    <property type="match status" value="1"/>
</dbReference>
<dbReference type="PANTHER" id="PTHR23133:SF2">
    <property type="entry name" value="IMIDAZOLEGLYCEROL-PHOSPHATE DEHYDRATASE"/>
    <property type="match status" value="1"/>
</dbReference>
<dbReference type="GO" id="GO:0004424">
    <property type="term" value="F:imidazoleglycerol-phosphate dehydratase activity"/>
    <property type="evidence" value="ECO:0007669"/>
    <property type="project" value="UniProtKB-EC"/>
</dbReference>
<dbReference type="SUPFAM" id="SSF54211">
    <property type="entry name" value="Ribosomal protein S5 domain 2-like"/>
    <property type="match status" value="2"/>
</dbReference>
<dbReference type="EMBL" id="CP117811">
    <property type="protein sequence ID" value="WDE96944.1"/>
    <property type="molecule type" value="Genomic_DNA"/>
</dbReference>
<evidence type="ECO:0000313" key="7">
    <source>
        <dbReference type="EMBL" id="WDE96944.1"/>
    </source>
</evidence>
<evidence type="ECO:0000313" key="8">
    <source>
        <dbReference type="Proteomes" id="UP001214250"/>
    </source>
</evidence>
<reference evidence="7 8" key="1">
    <citation type="submission" date="2023-02" db="EMBL/GenBank/DDBJ databases">
        <title>Genome sequence of Lentisphaera profundi SAORIC-696.</title>
        <authorList>
            <person name="Kim e."/>
            <person name="Cho J.-C."/>
            <person name="Choi A."/>
            <person name="Kang I."/>
        </authorList>
    </citation>
    <scope>NUCLEOTIDE SEQUENCE [LARGE SCALE GENOMIC DNA]</scope>
    <source>
        <strain evidence="7 8">SAORIC-696</strain>
    </source>
</reference>
<dbReference type="EC" id="4.2.1.19" evidence="5 6"/>
<evidence type="ECO:0000256" key="3">
    <source>
        <dbReference type="ARBA" id="ARBA00023102"/>
    </source>
</evidence>
<dbReference type="InterPro" id="IPR020565">
    <property type="entry name" value="ImidazoleglycerP_deHydtase_CS"/>
</dbReference>
<keyword evidence="8" id="KW-1185">Reference proteome</keyword>
<proteinExistence type="inferred from homology"/>
<dbReference type="Proteomes" id="UP001214250">
    <property type="component" value="Chromosome 1"/>
</dbReference>
<comment type="pathway">
    <text evidence="1 5 6">Amino-acid biosynthesis; L-histidine biosynthesis; L-histidine from 5-phospho-alpha-D-ribose 1-diphosphate: step 6/9.</text>
</comment>
<comment type="catalytic activity">
    <reaction evidence="5 6">
        <text>D-erythro-1-(imidazol-4-yl)glycerol 3-phosphate = 3-(imidazol-4-yl)-2-oxopropyl phosphate + H2O</text>
        <dbReference type="Rhea" id="RHEA:11040"/>
        <dbReference type="ChEBI" id="CHEBI:15377"/>
        <dbReference type="ChEBI" id="CHEBI:57766"/>
        <dbReference type="ChEBI" id="CHEBI:58278"/>
        <dbReference type="EC" id="4.2.1.19"/>
    </reaction>
</comment>
<keyword evidence="2 5" id="KW-0028">Amino-acid biosynthesis</keyword>
<evidence type="ECO:0000256" key="2">
    <source>
        <dbReference type="ARBA" id="ARBA00022605"/>
    </source>
</evidence>
<dbReference type="HAMAP" id="MF_00076">
    <property type="entry name" value="HisB"/>
    <property type="match status" value="1"/>
</dbReference>
<dbReference type="PANTHER" id="PTHR23133">
    <property type="entry name" value="IMIDAZOLEGLYCEROL-PHOSPHATE DEHYDRATASE HIS7"/>
    <property type="match status" value="1"/>
</dbReference>
<gene>
    <name evidence="5 7" type="primary">hisB</name>
    <name evidence="7" type="ORF">PQO03_03085</name>
</gene>
<comment type="similarity">
    <text evidence="5 6">Belongs to the imidazoleglycerol-phosphate dehydratase family.</text>
</comment>
<name>A0ABY7VUG5_9BACT</name>
<keyword evidence="4 5" id="KW-0456">Lyase</keyword>
<dbReference type="PROSITE" id="PS00954">
    <property type="entry name" value="IGP_DEHYDRATASE_1"/>
    <property type="match status" value="1"/>
</dbReference>
<accession>A0ABY7VUG5</accession>
<dbReference type="InterPro" id="IPR038494">
    <property type="entry name" value="IGPD_sf"/>
</dbReference>
<keyword evidence="5" id="KW-0963">Cytoplasm</keyword>